<evidence type="ECO:0000313" key="1">
    <source>
        <dbReference type="EMBL" id="SUI96738.1"/>
    </source>
</evidence>
<dbReference type="RefSeq" id="WP_115168695.1">
    <property type="nucleotide sequence ID" value="NZ_UGYW01000001.1"/>
</dbReference>
<accession>A0A380BAR2</accession>
<dbReference type="Proteomes" id="UP000254893">
    <property type="component" value="Unassembled WGS sequence"/>
</dbReference>
<reference evidence="1 2" key="1">
    <citation type="submission" date="2018-06" db="EMBL/GenBank/DDBJ databases">
        <authorList>
            <consortium name="Pathogen Informatics"/>
            <person name="Doyle S."/>
        </authorList>
    </citation>
    <scope>NUCLEOTIDE SEQUENCE [LARGE SCALE GENOMIC DNA]</scope>
    <source>
        <strain evidence="1 2">NCTC11388</strain>
    </source>
</reference>
<dbReference type="PROSITE" id="PS51257">
    <property type="entry name" value="PROKAR_LIPOPROTEIN"/>
    <property type="match status" value="1"/>
</dbReference>
<protein>
    <submittedName>
        <fullName evidence="1">Susd and RagB outer membrane lipoprotein</fullName>
    </submittedName>
</protein>
<dbReference type="InterPro" id="IPR011990">
    <property type="entry name" value="TPR-like_helical_dom_sf"/>
</dbReference>
<dbReference type="EMBL" id="UGYW01000001">
    <property type="protein sequence ID" value="SUI96738.1"/>
    <property type="molecule type" value="Genomic_DNA"/>
</dbReference>
<evidence type="ECO:0000313" key="2">
    <source>
        <dbReference type="Proteomes" id="UP000254893"/>
    </source>
</evidence>
<dbReference type="InterPro" id="IPR024302">
    <property type="entry name" value="SusD-like"/>
</dbReference>
<sequence length="528" mass="58972">MKKLTFQYIYSVGIVASMVFAISCTKNFESLNTHPTNPTEQDLTNSEKLGTLFPSLIATMHYAQENKSQHIEQMVGGQYGGYFATTNNWQGTNFGTFNPALDWVEVPFKDIMVDFNSNFIKIKKVTESKGYIYAWASIIRVAAMLRVADMYGPIPYSKIGESNDDNVAFDDVKTIYHLMFDELNNSINTLNNFVQETNNSKDNPMSTYDIIYRGDFSKWIRFANSLKMRMAMRISSVDTDYAKGMFLQAMQAGAIETNADNAWIPTDDNPYYKASVNWGDLAINAVLSSYMNGFEDPRRPKYMTAISNGQYRGVRTGIQNINKTTYSNASNFSKPAFAANTPILVFCASEIAFLKAEATLKGWIAGGDAQAKNFYETGIKTSMSQYAVEPGTYLAGKTVPQAYTNPFLSASNISVPNRITVNWDDVTGTQNSKLEKIITQKWLANFPYGMEAWADHRRTGFPQFFPAVNNLSSSSFIGNVVNSSGRLARRLPYPQAQYRSNGANVTQAISLLGGDDVASTDLWWAKKN</sequence>
<gene>
    <name evidence="1" type="ORF">NCTC11388_00114</name>
</gene>
<dbReference type="Gene3D" id="1.25.40.390">
    <property type="match status" value="1"/>
</dbReference>
<proteinExistence type="predicted"/>
<dbReference type="AlphaFoldDB" id="A0A380BAR2"/>
<organism evidence="1 2">
    <name type="scientific">Sphingobacterium spiritivorum</name>
    <name type="common">Flavobacterium spiritivorum</name>
    <dbReference type="NCBI Taxonomy" id="258"/>
    <lineage>
        <taxon>Bacteria</taxon>
        <taxon>Pseudomonadati</taxon>
        <taxon>Bacteroidota</taxon>
        <taxon>Sphingobacteriia</taxon>
        <taxon>Sphingobacteriales</taxon>
        <taxon>Sphingobacteriaceae</taxon>
        <taxon>Sphingobacterium</taxon>
    </lineage>
</organism>
<keyword evidence="1" id="KW-0449">Lipoprotein</keyword>
<dbReference type="SUPFAM" id="SSF48452">
    <property type="entry name" value="TPR-like"/>
    <property type="match status" value="1"/>
</dbReference>
<name>A0A380BAR2_SPHSI</name>
<dbReference type="Pfam" id="PF12741">
    <property type="entry name" value="SusD-like"/>
    <property type="match status" value="1"/>
</dbReference>